<reference evidence="1" key="2">
    <citation type="submission" date="2020-05" db="UniProtKB">
        <authorList>
            <consortium name="EnsemblMetazoa"/>
        </authorList>
    </citation>
    <scope>IDENTIFICATION</scope>
    <source>
        <strain evidence="1">IAEA</strain>
    </source>
</reference>
<name>A0A1B0C4R5_9MUSC</name>
<dbReference type="Proteomes" id="UP000092460">
    <property type="component" value="Unassembled WGS sequence"/>
</dbReference>
<organism evidence="1 2">
    <name type="scientific">Glossina palpalis gambiensis</name>
    <dbReference type="NCBI Taxonomy" id="67801"/>
    <lineage>
        <taxon>Eukaryota</taxon>
        <taxon>Metazoa</taxon>
        <taxon>Ecdysozoa</taxon>
        <taxon>Arthropoda</taxon>
        <taxon>Hexapoda</taxon>
        <taxon>Insecta</taxon>
        <taxon>Pterygota</taxon>
        <taxon>Neoptera</taxon>
        <taxon>Endopterygota</taxon>
        <taxon>Diptera</taxon>
        <taxon>Brachycera</taxon>
        <taxon>Muscomorpha</taxon>
        <taxon>Hippoboscoidea</taxon>
        <taxon>Glossinidae</taxon>
        <taxon>Glossina</taxon>
    </lineage>
</organism>
<proteinExistence type="predicted"/>
<dbReference type="VEuPathDB" id="VectorBase:GPPI049112"/>
<protein>
    <submittedName>
        <fullName evidence="1">Uncharacterized protein</fullName>
    </submittedName>
</protein>
<dbReference type="EnsemblMetazoa" id="GPPI049112-RA">
    <property type="protein sequence ID" value="GPPI049112-PA"/>
    <property type="gene ID" value="GPPI049112"/>
</dbReference>
<dbReference type="AlphaFoldDB" id="A0A1B0C4R5"/>
<evidence type="ECO:0000313" key="1">
    <source>
        <dbReference type="EnsemblMetazoa" id="GPPI049112-PA"/>
    </source>
</evidence>
<keyword evidence="2" id="KW-1185">Reference proteome</keyword>
<evidence type="ECO:0000313" key="2">
    <source>
        <dbReference type="Proteomes" id="UP000092460"/>
    </source>
</evidence>
<reference evidence="2" key="1">
    <citation type="submission" date="2015-01" db="EMBL/GenBank/DDBJ databases">
        <authorList>
            <person name="Aksoy S."/>
            <person name="Warren W."/>
            <person name="Wilson R.K."/>
        </authorList>
    </citation>
    <scope>NUCLEOTIDE SEQUENCE [LARGE SCALE GENOMIC DNA]</scope>
    <source>
        <strain evidence="2">IAEA</strain>
    </source>
</reference>
<dbReference type="EMBL" id="JXJN01025604">
    <property type="status" value="NOT_ANNOTATED_CDS"/>
    <property type="molecule type" value="Genomic_DNA"/>
</dbReference>
<sequence length="151" mass="16754">MLLCMKLERNIKQSSEDISCFRSRRAIRYDNEISTVYSDNLNLETKILKNHKTSVLNITYTNQSTANNRVTSCTGASIAVSTTSNKTNAALGTEAELIEAAVDVSKTVTNSPKPKVIPLIWAINIEATEMKRAVPSILMLQPIGRTKRVIR</sequence>
<accession>A0A1B0C4R5</accession>